<dbReference type="InterPro" id="IPR011989">
    <property type="entry name" value="ARM-like"/>
</dbReference>
<name>A0A830H4T5_9CHLO</name>
<evidence type="ECO:0000256" key="1">
    <source>
        <dbReference type="ARBA" id="ARBA00004496"/>
    </source>
</evidence>
<comment type="caution">
    <text evidence="3">The sequence shown here is derived from an EMBL/GenBank/DDBJ whole genome shotgun (WGS) entry which is preliminary data.</text>
</comment>
<sequence length="1308" mass="137258">MISSGYHADAEAFVNSFTQPRDEEKVIADVVEKTRRAKLQEVMDKDVLAIKKTADDLVRAGKHEQALGEYEACLAKLDQYEERDEGSKMIAACHGNRALCYLKLKQYANAENEATKALNVQHGGTAANQEKCLYRRSLARQALGVRLNGAVEDCHEALRITPENPVVLKLWMELKTMSAGAKGTTTADVDALVDAPTASDATLVPLAAIRVKCMDADDGLAYARATLSHPLGWPALWRGVVGDCGAGSDGVLGPVGNSTAAVPSPDRAARIAKVTSHPRSFVAAANAVTCVAHRVPPEEFRAHINALVAAPIRADRGLAARAIAAHFCRAGGEELRDAAEKALAAGGDQEGKSSAEFRVLGAYANPGEGKLKHTNAEARAGDAILSGLQAYATIVRAITDDAKDGSYPIQGGLLTDVDVERWCMVGLHWGLDRLRLDARCPAGGASPARVRFAALRLVSFTASCCARARRELLADPRMLRRIACCASGINLAAEEGQTRGGGALVPTSEVLQSASNSTDEPTLEHFESPLAALSMALVSDSTDSDAQPLAALAHAARDVLLQCIARHAGIFNSSGDVDPASTLEGPLALLAALLLVEGSGSEGKGTISALCEGSGTPDQQGASSEGEVVITASDVVETRDSLLALAYLGLPADLSSESVRSAPMAYAPIRVKCLELMASMAGSEVGRDSLSQRPACLHVLALAAADVNQPAARGSAASALARFSASSSSGDSNSSKEGRAISKENAGSLMSVATESAIALLRATGTSHQGADRAVECLALATATGQRGCVAARNALAIDSAAIRGLLQCLSPPAAKSNSIITRGAAVPPSPSYAFGAPAARAEGAGSAAATTYLAVELIASVAQSLEEARRSALAEKGIDAAEFTKVMELQAQVTSKAGGKGESEMPEMDAADNVRARRQALVDAGAARGLADVLRSYRRYVMQSELERKAGGNVAPSVTTARLAARALKDLAFETGTRGRLASDGVLKACALIGSMGGAVADSQREAHEACRHDALWCAARVLITTDPRLLDAPMLLGLCGPILLNAESSEQDLCCFESLLALTNLAGLPEPHEHANRIADLPTPHLSATNVPGGGGVHIIYKLLFKDHTLIRRAVLELLCNLSQTEAFYEYNMPYEFFHNNRRPSSTIRPNEDALKLFVSLLEDVQDDPKSAQALTAMLSSLCIYPCVAKRLCSHKLEGVASFVALISGRDPFLARRALACIEYLAMSVPQVSAPVFQKLSVGTIIKQLENGSSPCFEGADADEFSASQEAMEYERGELRDSAKQVLEILSKAADESAKPEGGGCL</sequence>
<organism evidence="3 4">
    <name type="scientific">Pycnococcus provasolii</name>
    <dbReference type="NCBI Taxonomy" id="41880"/>
    <lineage>
        <taxon>Eukaryota</taxon>
        <taxon>Viridiplantae</taxon>
        <taxon>Chlorophyta</taxon>
        <taxon>Pseudoscourfieldiophyceae</taxon>
        <taxon>Pseudoscourfieldiales</taxon>
        <taxon>Pycnococcaceae</taxon>
        <taxon>Pycnococcus</taxon>
    </lineage>
</organism>
<protein>
    <submittedName>
        <fullName evidence="3">Unc-45 A protein</fullName>
    </submittedName>
</protein>
<gene>
    <name evidence="3" type="ORF">PPROV_000081100</name>
</gene>
<dbReference type="PANTHER" id="PTHR45994">
    <property type="entry name" value="FI21225P1"/>
    <property type="match status" value="1"/>
</dbReference>
<dbReference type="GO" id="GO:0051879">
    <property type="term" value="F:Hsp90 protein binding"/>
    <property type="evidence" value="ECO:0007669"/>
    <property type="project" value="TreeGrafter"/>
</dbReference>
<dbReference type="Gene3D" id="1.25.10.10">
    <property type="entry name" value="Leucine-rich Repeat Variant"/>
    <property type="match status" value="1"/>
</dbReference>
<evidence type="ECO:0000313" key="3">
    <source>
        <dbReference type="EMBL" id="GHP02055.1"/>
    </source>
</evidence>
<dbReference type="InterPro" id="IPR016024">
    <property type="entry name" value="ARM-type_fold"/>
</dbReference>
<dbReference type="InterPro" id="IPR011990">
    <property type="entry name" value="TPR-like_helical_dom_sf"/>
</dbReference>
<comment type="subcellular location">
    <subcellularLocation>
        <location evidence="1">Cytoplasm</location>
    </subcellularLocation>
</comment>
<dbReference type="GO" id="GO:0005737">
    <property type="term" value="C:cytoplasm"/>
    <property type="evidence" value="ECO:0007669"/>
    <property type="project" value="UniProtKB-SubCell"/>
</dbReference>
<keyword evidence="2" id="KW-0963">Cytoplasm</keyword>
<dbReference type="SUPFAM" id="SSF48371">
    <property type="entry name" value="ARM repeat"/>
    <property type="match status" value="1"/>
</dbReference>
<dbReference type="SUPFAM" id="SSF48452">
    <property type="entry name" value="TPR-like"/>
    <property type="match status" value="1"/>
</dbReference>
<keyword evidence="4" id="KW-1185">Reference proteome</keyword>
<evidence type="ECO:0000256" key="2">
    <source>
        <dbReference type="ARBA" id="ARBA00022490"/>
    </source>
</evidence>
<dbReference type="EMBL" id="BNJQ01000002">
    <property type="protein sequence ID" value="GHP02055.1"/>
    <property type="molecule type" value="Genomic_DNA"/>
</dbReference>
<reference evidence="3" key="1">
    <citation type="submission" date="2020-10" db="EMBL/GenBank/DDBJ databases">
        <title>Unveiling of a novel bifunctional photoreceptor, Dualchrome1, isolated from a cosmopolitan green alga.</title>
        <authorList>
            <person name="Suzuki S."/>
            <person name="Kawachi M."/>
        </authorList>
    </citation>
    <scope>NUCLEOTIDE SEQUENCE</scope>
    <source>
        <strain evidence="3">NIES 2893</strain>
    </source>
</reference>
<proteinExistence type="predicted"/>
<dbReference type="Proteomes" id="UP000660262">
    <property type="component" value="Unassembled WGS sequence"/>
</dbReference>
<dbReference type="OrthoDB" id="629492at2759"/>
<dbReference type="PANTHER" id="PTHR45994:SF1">
    <property type="entry name" value="FI21225P1"/>
    <property type="match status" value="1"/>
</dbReference>
<evidence type="ECO:0000313" key="4">
    <source>
        <dbReference type="Proteomes" id="UP000660262"/>
    </source>
</evidence>
<accession>A0A830H4T5</accession>
<dbReference type="Gene3D" id="1.25.40.10">
    <property type="entry name" value="Tetratricopeptide repeat domain"/>
    <property type="match status" value="1"/>
</dbReference>